<evidence type="ECO:0000313" key="3">
    <source>
        <dbReference type="Proteomes" id="UP000051497"/>
    </source>
</evidence>
<dbReference type="OrthoDB" id="9180348at2"/>
<dbReference type="AlphaFoldDB" id="A0A0Q9YLQ2"/>
<gene>
    <name evidence="2" type="ORF">HT99x_009045</name>
    <name evidence="1" type="ORF">HT99x_01407</name>
</gene>
<dbReference type="EMBL" id="LKAJ01000004">
    <property type="protein sequence ID" value="KRG21654.1"/>
    <property type="molecule type" value="Genomic_DNA"/>
</dbReference>
<accession>A0A0Q9YLQ2</accession>
<evidence type="ECO:0000313" key="1">
    <source>
        <dbReference type="EMBL" id="KRG21654.1"/>
    </source>
</evidence>
<reference evidence="2" key="2">
    <citation type="journal article" date="2016" name="Genome Announc.">
        <title>Draft Genome Sequences of Two Novel Amoeba-Resistant Intranuclear Bacteria, 'Candidatus Berkiella cookevillensis' and 'Candidatus Berkiella aquae'.</title>
        <authorList>
            <person name="Mehari Y.T."/>
            <person name="Arivett B.A."/>
            <person name="Farone A.L."/>
            <person name="Gunderson J.H."/>
            <person name="Farone M.B."/>
        </authorList>
    </citation>
    <scope>NUCLEOTIDE SEQUENCE</scope>
    <source>
        <strain evidence="2">HT99</strain>
    </source>
</reference>
<proteinExistence type="predicted"/>
<dbReference type="Pfam" id="PF04134">
    <property type="entry name" value="DCC1-like"/>
    <property type="match status" value="1"/>
</dbReference>
<protein>
    <submittedName>
        <fullName evidence="2">DUF393 domain-containing protein</fullName>
    </submittedName>
</protein>
<reference evidence="1" key="1">
    <citation type="submission" date="2015-09" db="EMBL/GenBank/DDBJ databases">
        <title>Draft Genome Sequences of Two Novel Amoeba-resistant Intranuclear Bacteria, Candidatus Berkiella cookevillensis and Candidatus Berkiella aquae.</title>
        <authorList>
            <person name="Mehari Y.T."/>
            <person name="Arivett B.A."/>
            <person name="Farone A.L."/>
            <person name="Gunderson J.H."/>
            <person name="Farone M.B."/>
        </authorList>
    </citation>
    <scope>NUCLEOTIDE SEQUENCE [LARGE SCALE GENOMIC DNA]</scope>
    <source>
        <strain evidence="1">HT99</strain>
    </source>
</reference>
<dbReference type="InterPro" id="IPR007263">
    <property type="entry name" value="DCC1-like"/>
</dbReference>
<reference evidence="2" key="3">
    <citation type="submission" date="2021-06" db="EMBL/GenBank/DDBJ databases">
        <title>Genomic Description and Analysis of Intracellular Bacteria, Candidatus Berkiella cookevillensis and Candidatus Berkiella aquae.</title>
        <authorList>
            <person name="Kidane D.T."/>
            <person name="Mehari Y.T."/>
            <person name="Rice F.C."/>
            <person name="Arivett B.A."/>
            <person name="Farone A.L."/>
            <person name="Berk S.G."/>
            <person name="Farone M.B."/>
        </authorList>
    </citation>
    <scope>NUCLEOTIDE SEQUENCE</scope>
    <source>
        <strain evidence="2">HT99</strain>
    </source>
</reference>
<dbReference type="PATRIC" id="fig|1590043.3.peg.1433"/>
<evidence type="ECO:0000313" key="2">
    <source>
        <dbReference type="EMBL" id="MCS5711582.1"/>
    </source>
</evidence>
<comment type="caution">
    <text evidence="1">The sequence shown here is derived from an EMBL/GenBank/DDBJ whole genome shotgun (WGS) entry which is preliminary data.</text>
</comment>
<dbReference type="Proteomes" id="UP000051497">
    <property type="component" value="Unassembled WGS sequence"/>
</dbReference>
<dbReference type="EMBL" id="LKAJ02000001">
    <property type="protein sequence ID" value="MCS5711582.1"/>
    <property type="molecule type" value="Genomic_DNA"/>
</dbReference>
<dbReference type="STRING" id="295108.HT99x_01407"/>
<name>A0A0Q9YLQ2_9GAMM</name>
<dbReference type="GO" id="GO:0015035">
    <property type="term" value="F:protein-disulfide reductase activity"/>
    <property type="evidence" value="ECO:0007669"/>
    <property type="project" value="InterPro"/>
</dbReference>
<organism evidence="1">
    <name type="scientific">Candidatus Berkiella aquae</name>
    <dbReference type="NCBI Taxonomy" id="295108"/>
    <lineage>
        <taxon>Bacteria</taxon>
        <taxon>Pseudomonadati</taxon>
        <taxon>Pseudomonadota</taxon>
        <taxon>Gammaproteobacteria</taxon>
        <taxon>Candidatus Berkiellales</taxon>
        <taxon>Candidatus Berkiellaceae</taxon>
        <taxon>Candidatus Berkiella</taxon>
    </lineage>
</organism>
<dbReference type="RefSeq" id="WP_075066031.1">
    <property type="nucleotide sequence ID" value="NZ_LKAJ02000001.1"/>
</dbReference>
<sequence length="125" mass="14391">MNDDGIWLVYDGECPICSMSARLIKIKQSVGAFHVINARTPHPILEEIKQHQLDLNEGLIVKYQGNFYHGPDALHLLAMIGSDQDWFNRLNVRLFSRSKWLAKIVYPVMKTLRNIALFLKGKSRL</sequence>
<keyword evidence="3" id="KW-1185">Reference proteome</keyword>